<dbReference type="SUPFAM" id="SSF69047">
    <property type="entry name" value="Hypothetical protein YjbJ"/>
    <property type="match status" value="1"/>
</dbReference>
<keyword evidence="2" id="KW-1133">Transmembrane helix</keyword>
<evidence type="ECO:0000259" key="3">
    <source>
        <dbReference type="Pfam" id="PF05532"/>
    </source>
</evidence>
<dbReference type="InterPro" id="IPR036629">
    <property type="entry name" value="YjbJ_sf"/>
</dbReference>
<reference evidence="5" key="1">
    <citation type="journal article" date="2019" name="Int. J. Syst. Evol. Microbiol.">
        <title>The Global Catalogue of Microorganisms (GCM) 10K type strain sequencing project: providing services to taxonomists for standard genome sequencing and annotation.</title>
        <authorList>
            <consortium name="The Broad Institute Genomics Platform"/>
            <consortium name="The Broad Institute Genome Sequencing Center for Infectious Disease"/>
            <person name="Wu L."/>
            <person name="Ma J."/>
        </authorList>
    </citation>
    <scope>NUCLEOTIDE SEQUENCE [LARGE SCALE GENOMIC DNA]</scope>
    <source>
        <strain evidence="5">JCM 17924</strain>
    </source>
</reference>
<dbReference type="Proteomes" id="UP001500454">
    <property type="component" value="Unassembled WGS sequence"/>
</dbReference>
<dbReference type="Gene3D" id="1.10.1470.10">
    <property type="entry name" value="YjbJ"/>
    <property type="match status" value="1"/>
</dbReference>
<organism evidence="4 5">
    <name type="scientific">Hymenobacter koreensis</name>
    <dbReference type="NCBI Taxonomy" id="1084523"/>
    <lineage>
        <taxon>Bacteria</taxon>
        <taxon>Pseudomonadati</taxon>
        <taxon>Bacteroidota</taxon>
        <taxon>Cytophagia</taxon>
        <taxon>Cytophagales</taxon>
        <taxon>Hymenobacteraceae</taxon>
        <taxon>Hymenobacter</taxon>
    </lineage>
</organism>
<accession>A0ABP8IU75</accession>
<keyword evidence="5" id="KW-1185">Reference proteome</keyword>
<dbReference type="EMBL" id="BAABHA010000001">
    <property type="protein sequence ID" value="GAA4373408.1"/>
    <property type="molecule type" value="Genomic_DNA"/>
</dbReference>
<feature type="domain" description="CsbD-like" evidence="3">
    <location>
        <begin position="103"/>
        <end position="150"/>
    </location>
</feature>
<dbReference type="InterPro" id="IPR008462">
    <property type="entry name" value="CsbD"/>
</dbReference>
<gene>
    <name evidence="4" type="ORF">GCM10023186_03940</name>
</gene>
<name>A0ABP8IU75_9BACT</name>
<evidence type="ECO:0000313" key="5">
    <source>
        <dbReference type="Proteomes" id="UP001500454"/>
    </source>
</evidence>
<comment type="similarity">
    <text evidence="1">Belongs to the UPF0337 (CsbD) family.</text>
</comment>
<evidence type="ECO:0000256" key="2">
    <source>
        <dbReference type="SAM" id="Phobius"/>
    </source>
</evidence>
<protein>
    <recommendedName>
        <fullName evidence="3">CsbD-like domain-containing protein</fullName>
    </recommendedName>
</protein>
<dbReference type="InterPro" id="IPR024623">
    <property type="entry name" value="YtxH"/>
</dbReference>
<evidence type="ECO:0000256" key="1">
    <source>
        <dbReference type="ARBA" id="ARBA00009129"/>
    </source>
</evidence>
<keyword evidence="2" id="KW-0812">Transmembrane</keyword>
<evidence type="ECO:0000313" key="4">
    <source>
        <dbReference type="EMBL" id="GAA4373408.1"/>
    </source>
</evidence>
<proteinExistence type="inferred from homology"/>
<dbReference type="Pfam" id="PF12732">
    <property type="entry name" value="YtxH"/>
    <property type="match status" value="1"/>
</dbReference>
<dbReference type="Pfam" id="PF05532">
    <property type="entry name" value="CsbD"/>
    <property type="match status" value="1"/>
</dbReference>
<sequence length="158" mass="17199">MTSSDFSFTYTFYLMSYNEDNNSGKILLAVLAGASAGIVAGLLMAPDKGSATRGNLKNYAGKYGDQFGEQLTKLGQQFDTSFKGVVEKLEELGVTGAGSSLNMKGDWNTTKGKLKQQYGQLTDEDLTYTEGQGDELVGRLQEKLGKGKREIVRMLNEL</sequence>
<feature type="transmembrane region" description="Helical" evidence="2">
    <location>
        <begin position="26"/>
        <end position="45"/>
    </location>
</feature>
<comment type="caution">
    <text evidence="4">The sequence shown here is derived from an EMBL/GenBank/DDBJ whole genome shotgun (WGS) entry which is preliminary data.</text>
</comment>
<keyword evidence="2" id="KW-0472">Membrane</keyword>